<organism evidence="7 8">
    <name type="scientific">Batillaria attramentaria</name>
    <dbReference type="NCBI Taxonomy" id="370345"/>
    <lineage>
        <taxon>Eukaryota</taxon>
        <taxon>Metazoa</taxon>
        <taxon>Spiralia</taxon>
        <taxon>Lophotrochozoa</taxon>
        <taxon>Mollusca</taxon>
        <taxon>Gastropoda</taxon>
        <taxon>Caenogastropoda</taxon>
        <taxon>Sorbeoconcha</taxon>
        <taxon>Cerithioidea</taxon>
        <taxon>Batillariidae</taxon>
        <taxon>Batillaria</taxon>
    </lineage>
</organism>
<evidence type="ECO:0000256" key="4">
    <source>
        <dbReference type="ARBA" id="ARBA00023136"/>
    </source>
</evidence>
<feature type="transmembrane region" description="Helical" evidence="6">
    <location>
        <begin position="574"/>
        <end position="598"/>
    </location>
</feature>
<keyword evidence="3 6" id="KW-1133">Transmembrane helix</keyword>
<feature type="compositionally biased region" description="Basic and acidic residues" evidence="5">
    <location>
        <begin position="8"/>
        <end position="20"/>
    </location>
</feature>
<accession>A0ABD0J1B0</accession>
<dbReference type="PANTHER" id="PTHR23507:SF1">
    <property type="entry name" value="FI18259P1-RELATED"/>
    <property type="match status" value="1"/>
</dbReference>
<evidence type="ECO:0000313" key="7">
    <source>
        <dbReference type="EMBL" id="KAK7449152.1"/>
    </source>
</evidence>
<name>A0ABD0J1B0_9CAEN</name>
<feature type="transmembrane region" description="Helical" evidence="6">
    <location>
        <begin position="134"/>
        <end position="153"/>
    </location>
</feature>
<dbReference type="Gene3D" id="1.20.1250.20">
    <property type="entry name" value="MFS general substrate transporter like domains"/>
    <property type="match status" value="2"/>
</dbReference>
<feature type="region of interest" description="Disordered" evidence="5">
    <location>
        <begin position="394"/>
        <end position="418"/>
    </location>
</feature>
<feature type="transmembrane region" description="Helical" evidence="6">
    <location>
        <begin position="159"/>
        <end position="184"/>
    </location>
</feature>
<proteinExistence type="predicted"/>
<feature type="transmembrane region" description="Helical" evidence="6">
    <location>
        <begin position="604"/>
        <end position="624"/>
    </location>
</feature>
<keyword evidence="8" id="KW-1185">Reference proteome</keyword>
<dbReference type="PANTHER" id="PTHR23507">
    <property type="entry name" value="ZGC:174356"/>
    <property type="match status" value="1"/>
</dbReference>
<dbReference type="SUPFAM" id="SSF103473">
    <property type="entry name" value="MFS general substrate transporter"/>
    <property type="match status" value="1"/>
</dbReference>
<dbReference type="InterPro" id="IPR036259">
    <property type="entry name" value="MFS_trans_sf"/>
</dbReference>
<feature type="transmembrane region" description="Helical" evidence="6">
    <location>
        <begin position="447"/>
        <end position="465"/>
    </location>
</feature>
<dbReference type="EMBL" id="JACVVK020000753">
    <property type="protein sequence ID" value="KAK7449152.1"/>
    <property type="molecule type" value="Genomic_DNA"/>
</dbReference>
<feature type="compositionally biased region" description="Basic and acidic residues" evidence="5">
    <location>
        <begin position="261"/>
        <end position="271"/>
    </location>
</feature>
<comment type="caution">
    <text evidence="7">The sequence shown here is derived from an EMBL/GenBank/DDBJ whole genome shotgun (WGS) entry which is preliminary data.</text>
</comment>
<evidence type="ECO:0000256" key="5">
    <source>
        <dbReference type="SAM" id="MobiDB-lite"/>
    </source>
</evidence>
<keyword evidence="4 6" id="KW-0472">Membrane</keyword>
<evidence type="ECO:0000256" key="3">
    <source>
        <dbReference type="ARBA" id="ARBA00022989"/>
    </source>
</evidence>
<dbReference type="Proteomes" id="UP001519460">
    <property type="component" value="Unassembled WGS sequence"/>
</dbReference>
<feature type="transmembrane region" description="Helical" evidence="6">
    <location>
        <begin position="196"/>
        <end position="216"/>
    </location>
</feature>
<evidence type="ECO:0000256" key="6">
    <source>
        <dbReference type="SAM" id="Phobius"/>
    </source>
</evidence>
<sequence>YPLPTMSSRERERLKSERQRLIQTPQSVTATTTSTDDGAGETSRRLRCWRRIKNYTPIEFLLFGYTYGDPSTSSLNPCGKGGNHSYPDEHRARQVQKAAIQLDVLASFTGFLPAVIPTIFLGPATDVLGRRIGFVLPVLGTVARSLVFLFVYGTGASVYYMYIGTTLEGLGGGFGSFLMTSFSAAADVTTPGPQRALRICIIEAVNVGASSLAGFISGQWRKSSYEHPVMFCAAFGVVCLAFALWVIPETWHPGQAPPSPDIRREDPRGVQDKGSNIPNNHRGIAQEVTSSSGRQQNECGEAGPGYTDEGFVPCSIQAHASESDFSASREFLESGSSYNSTKKTHANTTLSSPPTTPGAMSPGPIPFQGHGYYVPQSNRPSVDVESCESFVCSNSPRRASRPPLPASQPRSDGGDTHSSCCGTALRGVARSVKVYFRVNPELPARRCVLVLCFTAFILTVAVNFSKPVVETVYRMGELCWNAIKETEFDSGWLIAHWVCILIALHVFQRRLGVPDVYIAMMGCVSGIAAPAVFAFAKNSAIVFVSAACGTMGRALIPMLRSMASAVVDTDEQGALFASFACVELAGAALFGMAFGQLYRVTLDIWTGIVFLVLAGIMVLVFILLM</sequence>
<dbReference type="GO" id="GO:0016020">
    <property type="term" value="C:membrane"/>
    <property type="evidence" value="ECO:0007669"/>
    <property type="project" value="UniProtKB-SubCell"/>
</dbReference>
<feature type="compositionally biased region" description="Polar residues" evidence="5">
    <location>
        <begin position="336"/>
        <end position="353"/>
    </location>
</feature>
<feature type="region of interest" description="Disordered" evidence="5">
    <location>
        <begin position="336"/>
        <end position="374"/>
    </location>
</feature>
<feature type="region of interest" description="Disordered" evidence="5">
    <location>
        <begin position="1"/>
        <end position="40"/>
    </location>
</feature>
<keyword evidence="2 6" id="KW-0812">Transmembrane</keyword>
<feature type="non-terminal residue" evidence="7">
    <location>
        <position position="1"/>
    </location>
</feature>
<feature type="compositionally biased region" description="Polar residues" evidence="5">
    <location>
        <begin position="287"/>
        <end position="298"/>
    </location>
</feature>
<feature type="transmembrane region" description="Helical" evidence="6">
    <location>
        <begin position="541"/>
        <end position="562"/>
    </location>
</feature>
<gene>
    <name evidence="7" type="ORF">BaRGS_00040041</name>
</gene>
<feature type="transmembrane region" description="Helical" evidence="6">
    <location>
        <begin position="490"/>
        <end position="507"/>
    </location>
</feature>
<feature type="compositionally biased region" description="Low complexity" evidence="5">
    <location>
        <begin position="29"/>
        <end position="40"/>
    </location>
</feature>
<evidence type="ECO:0000313" key="8">
    <source>
        <dbReference type="Proteomes" id="UP001519460"/>
    </source>
</evidence>
<reference evidence="7 8" key="1">
    <citation type="journal article" date="2023" name="Sci. Data">
        <title>Genome assembly of the Korean intertidal mud-creeper Batillaria attramentaria.</title>
        <authorList>
            <person name="Patra A.K."/>
            <person name="Ho P.T."/>
            <person name="Jun S."/>
            <person name="Lee S.J."/>
            <person name="Kim Y."/>
            <person name="Won Y.J."/>
        </authorList>
    </citation>
    <scope>NUCLEOTIDE SEQUENCE [LARGE SCALE GENOMIC DNA]</scope>
    <source>
        <strain evidence="7">Wonlab-2016</strain>
    </source>
</reference>
<evidence type="ECO:0000256" key="1">
    <source>
        <dbReference type="ARBA" id="ARBA00004141"/>
    </source>
</evidence>
<feature type="transmembrane region" description="Helical" evidence="6">
    <location>
        <begin position="228"/>
        <end position="247"/>
    </location>
</feature>
<feature type="region of interest" description="Disordered" evidence="5">
    <location>
        <begin position="254"/>
        <end position="304"/>
    </location>
</feature>
<dbReference type="AlphaFoldDB" id="A0ABD0J1B0"/>
<feature type="transmembrane region" description="Helical" evidence="6">
    <location>
        <begin position="516"/>
        <end position="535"/>
    </location>
</feature>
<feature type="transmembrane region" description="Helical" evidence="6">
    <location>
        <begin position="104"/>
        <end position="122"/>
    </location>
</feature>
<comment type="subcellular location">
    <subcellularLocation>
        <location evidence="1">Membrane</location>
        <topology evidence="1">Multi-pass membrane protein</topology>
    </subcellularLocation>
</comment>
<protein>
    <submittedName>
        <fullName evidence="7">Uncharacterized protein</fullName>
    </submittedName>
</protein>
<evidence type="ECO:0000256" key="2">
    <source>
        <dbReference type="ARBA" id="ARBA00022692"/>
    </source>
</evidence>